<evidence type="ECO:0000256" key="3">
    <source>
        <dbReference type="ARBA" id="ARBA00022730"/>
    </source>
</evidence>
<name>A0ABQ3APL5_9GAMM</name>
<dbReference type="InterPro" id="IPR023153">
    <property type="entry name" value="DarP_sf"/>
</dbReference>
<evidence type="ECO:0000256" key="2">
    <source>
        <dbReference type="ARBA" id="ARBA00022517"/>
    </source>
</evidence>
<gene>
    <name evidence="5" type="primary">darP</name>
    <name evidence="6" type="ORF">GCM10011613_04470</name>
</gene>
<dbReference type="HAMAP" id="MF_00765">
    <property type="entry name" value="DarP"/>
    <property type="match status" value="1"/>
</dbReference>
<keyword evidence="4 5" id="KW-0694">RNA-binding</keyword>
<keyword evidence="3 5" id="KW-0699">rRNA-binding</keyword>
<dbReference type="CDD" id="cd16331">
    <property type="entry name" value="YjgA-like"/>
    <property type="match status" value="1"/>
</dbReference>
<dbReference type="Pfam" id="PF04751">
    <property type="entry name" value="DarP"/>
    <property type="match status" value="1"/>
</dbReference>
<keyword evidence="7" id="KW-1185">Reference proteome</keyword>
<keyword evidence="2 5" id="KW-0690">Ribosome biogenesis</keyword>
<reference evidence="7" key="1">
    <citation type="journal article" date="2019" name="Int. J. Syst. Evol. Microbiol.">
        <title>The Global Catalogue of Microorganisms (GCM) 10K type strain sequencing project: providing services to taxonomists for standard genome sequencing and annotation.</title>
        <authorList>
            <consortium name="The Broad Institute Genomics Platform"/>
            <consortium name="The Broad Institute Genome Sequencing Center for Infectious Disease"/>
            <person name="Wu L."/>
            <person name="Ma J."/>
        </authorList>
    </citation>
    <scope>NUCLEOTIDE SEQUENCE [LARGE SCALE GENOMIC DNA]</scope>
    <source>
        <strain evidence="7">KCTC 32239</strain>
    </source>
</reference>
<accession>A0ABQ3APL5</accession>
<dbReference type="RefSeq" id="WP_189415687.1">
    <property type="nucleotide sequence ID" value="NZ_BMYZ01000001.1"/>
</dbReference>
<dbReference type="SUPFAM" id="SSF158710">
    <property type="entry name" value="PSPTO4464-like"/>
    <property type="match status" value="1"/>
</dbReference>
<comment type="similarity">
    <text evidence="5">Belongs to the DarP family.</text>
</comment>
<evidence type="ECO:0000313" key="7">
    <source>
        <dbReference type="Proteomes" id="UP000619761"/>
    </source>
</evidence>
<dbReference type="NCBIfam" id="NF003593">
    <property type="entry name" value="PRK05255.1-1"/>
    <property type="match status" value="1"/>
</dbReference>
<organism evidence="6 7">
    <name type="scientific">Cellvibrio zantedeschiae</name>
    <dbReference type="NCBI Taxonomy" id="1237077"/>
    <lineage>
        <taxon>Bacteria</taxon>
        <taxon>Pseudomonadati</taxon>
        <taxon>Pseudomonadota</taxon>
        <taxon>Gammaproteobacteria</taxon>
        <taxon>Cellvibrionales</taxon>
        <taxon>Cellvibrionaceae</taxon>
        <taxon>Cellvibrio</taxon>
    </lineage>
</organism>
<keyword evidence="1 5" id="KW-0963">Cytoplasm</keyword>
<dbReference type="InterPro" id="IPR006839">
    <property type="entry name" value="DarP"/>
</dbReference>
<comment type="function">
    <text evidence="5">Member of a network of 50S ribosomal subunit biogenesis factors which assembles along the 30S-50S interface, preventing incorrect 23S rRNA structures from forming. Promotes peptidyl transferase center (PTC) maturation.</text>
</comment>
<protein>
    <recommendedName>
        <fullName evidence="5">Dual-action ribosomal maturation protein DarP</fullName>
    </recommendedName>
    <alternativeName>
        <fullName evidence="5">Large ribosomal subunit assembly factor DarP</fullName>
    </alternativeName>
</protein>
<dbReference type="PANTHER" id="PTHR38101">
    <property type="entry name" value="UPF0307 PROTEIN YJGA"/>
    <property type="match status" value="1"/>
</dbReference>
<dbReference type="Proteomes" id="UP000619761">
    <property type="component" value="Unassembled WGS sequence"/>
</dbReference>
<comment type="caution">
    <text evidence="6">The sequence shown here is derived from an EMBL/GenBank/DDBJ whole genome shotgun (WGS) entry which is preliminary data.</text>
</comment>
<evidence type="ECO:0000256" key="4">
    <source>
        <dbReference type="ARBA" id="ARBA00022884"/>
    </source>
</evidence>
<comment type="subcellular location">
    <subcellularLocation>
        <location evidence="5">Cytoplasm</location>
    </subcellularLocation>
    <text evidence="5">Associates with late stage pre-50S ribosomal subunits.</text>
</comment>
<dbReference type="PIRSF" id="PIRSF016183">
    <property type="entry name" value="UCP016183"/>
    <property type="match status" value="1"/>
</dbReference>
<evidence type="ECO:0000256" key="5">
    <source>
        <dbReference type="HAMAP-Rule" id="MF_00765"/>
    </source>
</evidence>
<proteinExistence type="inferred from homology"/>
<dbReference type="Gene3D" id="1.10.60.30">
    <property type="entry name" value="PSPTO4464-like domains"/>
    <property type="match status" value="2"/>
</dbReference>
<sequence>MVYKYDDINPDDYIKSKSQVKREMTALQKLGEQLIEMNDKQLATIPAEEKLLDAILEARKMPHREARRRHLQFIGRVMRETNHEEIQAAVDKLQARSDQYVHRQHQIERFRDLLIEGDKQIFQTLVTNCPGIDVQHLKQLVRSAQKERDENLPPKSSRKLFAFIREQLELQD</sequence>
<dbReference type="PANTHER" id="PTHR38101:SF1">
    <property type="entry name" value="UPF0307 PROTEIN YJGA"/>
    <property type="match status" value="1"/>
</dbReference>
<evidence type="ECO:0000313" key="6">
    <source>
        <dbReference type="EMBL" id="GGY63858.1"/>
    </source>
</evidence>
<evidence type="ECO:0000256" key="1">
    <source>
        <dbReference type="ARBA" id="ARBA00022490"/>
    </source>
</evidence>
<dbReference type="EMBL" id="BMYZ01000001">
    <property type="protein sequence ID" value="GGY63858.1"/>
    <property type="molecule type" value="Genomic_DNA"/>
</dbReference>